<evidence type="ECO:0000256" key="5">
    <source>
        <dbReference type="SAM" id="SignalP"/>
    </source>
</evidence>
<evidence type="ECO:0000256" key="2">
    <source>
        <dbReference type="ARBA" id="ARBA00023136"/>
    </source>
</evidence>
<dbReference type="InterPro" id="IPR018660">
    <property type="entry name" value="MliC"/>
</dbReference>
<comment type="caution">
    <text evidence="8">The sequence shown here is derived from an EMBL/GenBank/DDBJ whole genome shotgun (WGS) entry which is preliminary data.</text>
</comment>
<evidence type="ECO:0000259" key="6">
    <source>
        <dbReference type="Pfam" id="PF07007"/>
    </source>
</evidence>
<dbReference type="EMBL" id="SWCI01000003">
    <property type="protein sequence ID" value="TKB49809.1"/>
    <property type="molecule type" value="Genomic_DNA"/>
</dbReference>
<sequence length="195" mass="21247">MRILLLSAVCLALCACSVVSPSLPSFPCDAAGPSSIETLICQTPELAELDKELDRVYAAAASGAEQADLLSAYQRGWVKGRNECWKSADPQGCTRESYRTRISELKAQYRLIPASARVDCLCGGAQETLSVSFFPSLIPTAVAHFRGQSSLMFQQPAASGSRYQGRNESLWEHQGEARLVWGYGAEPLNCVKVRR</sequence>
<dbReference type="Pfam" id="PF07007">
    <property type="entry name" value="LprI"/>
    <property type="match status" value="1"/>
</dbReference>
<proteinExistence type="predicted"/>
<dbReference type="OrthoDB" id="5565855at2"/>
<name>A0A4V5NVB9_9GAMM</name>
<reference evidence="8 9" key="1">
    <citation type="submission" date="2019-04" db="EMBL/GenBank/DDBJ databases">
        <authorList>
            <person name="Hwang J.C."/>
        </authorList>
    </citation>
    <scope>NUCLEOTIDE SEQUENCE [LARGE SCALE GENOMIC DNA]</scope>
    <source>
        <strain evidence="8 9">IMCC35001</strain>
    </source>
</reference>
<evidence type="ECO:0000256" key="1">
    <source>
        <dbReference type="ARBA" id="ARBA00022729"/>
    </source>
</evidence>
<keyword evidence="1 5" id="KW-0732">Signal</keyword>
<dbReference type="InterPro" id="IPR052755">
    <property type="entry name" value="Lysozyme_Inhibitor_LprI"/>
</dbReference>
<keyword evidence="3" id="KW-0564">Palmitate</keyword>
<dbReference type="PANTHER" id="PTHR37549:SF1">
    <property type="entry name" value="LIPOPROTEIN LPRI"/>
    <property type="match status" value="1"/>
</dbReference>
<dbReference type="AlphaFoldDB" id="A0A4V5NVB9"/>
<keyword evidence="4" id="KW-0449">Lipoprotein</keyword>
<dbReference type="SUPFAM" id="SSF141488">
    <property type="entry name" value="YdhA-like"/>
    <property type="match status" value="1"/>
</dbReference>
<evidence type="ECO:0000256" key="4">
    <source>
        <dbReference type="ARBA" id="ARBA00023288"/>
    </source>
</evidence>
<feature type="domain" description="C-type lysozyme inhibitor" evidence="7">
    <location>
        <begin position="122"/>
        <end position="185"/>
    </location>
</feature>
<dbReference type="InterPro" id="IPR009739">
    <property type="entry name" value="LprI-like_N"/>
</dbReference>
<dbReference type="Gene3D" id="2.40.128.200">
    <property type="match status" value="1"/>
</dbReference>
<keyword evidence="2" id="KW-0472">Membrane</keyword>
<evidence type="ECO:0000313" key="8">
    <source>
        <dbReference type="EMBL" id="TKB49809.1"/>
    </source>
</evidence>
<dbReference type="Pfam" id="PF09864">
    <property type="entry name" value="MliC"/>
    <property type="match status" value="1"/>
</dbReference>
<accession>A0A4V5NVB9</accession>
<protein>
    <submittedName>
        <fullName evidence="8">DUF1311 domain-containing protein</fullName>
    </submittedName>
</protein>
<gene>
    <name evidence="8" type="ORF">FCL40_06520</name>
</gene>
<dbReference type="Proteomes" id="UP000305674">
    <property type="component" value="Unassembled WGS sequence"/>
</dbReference>
<feature type="domain" description="Lysozyme inhibitor LprI-like N-terminal" evidence="6">
    <location>
        <begin position="28"/>
        <end position="105"/>
    </location>
</feature>
<evidence type="ECO:0000259" key="7">
    <source>
        <dbReference type="Pfam" id="PF09864"/>
    </source>
</evidence>
<evidence type="ECO:0000256" key="3">
    <source>
        <dbReference type="ARBA" id="ARBA00023139"/>
    </source>
</evidence>
<organism evidence="8 9">
    <name type="scientific">Ferrimonas sediminicola</name>
    <dbReference type="NCBI Taxonomy" id="2569538"/>
    <lineage>
        <taxon>Bacteria</taxon>
        <taxon>Pseudomonadati</taxon>
        <taxon>Pseudomonadota</taxon>
        <taxon>Gammaproteobacteria</taxon>
        <taxon>Alteromonadales</taxon>
        <taxon>Ferrimonadaceae</taxon>
        <taxon>Ferrimonas</taxon>
    </lineage>
</organism>
<evidence type="ECO:0000313" key="9">
    <source>
        <dbReference type="Proteomes" id="UP000305674"/>
    </source>
</evidence>
<keyword evidence="9" id="KW-1185">Reference proteome</keyword>
<dbReference type="RefSeq" id="WP_136852359.1">
    <property type="nucleotide sequence ID" value="NZ_SWCI01000003.1"/>
</dbReference>
<feature type="chain" id="PRO_5021032981" evidence="5">
    <location>
        <begin position="31"/>
        <end position="195"/>
    </location>
</feature>
<dbReference type="PANTHER" id="PTHR37549">
    <property type="entry name" value="LIPOPROTEIN LPRI"/>
    <property type="match status" value="1"/>
</dbReference>
<dbReference type="PROSITE" id="PS51257">
    <property type="entry name" value="PROKAR_LIPOPROTEIN"/>
    <property type="match status" value="1"/>
</dbReference>
<feature type="signal peptide" evidence="5">
    <location>
        <begin position="1"/>
        <end position="30"/>
    </location>
</feature>
<dbReference type="GO" id="GO:0005576">
    <property type="term" value="C:extracellular region"/>
    <property type="evidence" value="ECO:0007669"/>
    <property type="project" value="TreeGrafter"/>
</dbReference>
<dbReference type="InterPro" id="IPR036328">
    <property type="entry name" value="MliC_sf"/>
</dbReference>